<dbReference type="AlphaFoldDB" id="A0A1R3HIK6"/>
<dbReference type="Gene3D" id="2.40.70.10">
    <property type="entry name" value="Acid Proteases"/>
    <property type="match status" value="1"/>
</dbReference>
<dbReference type="EMBL" id="AWWV01011840">
    <property type="protein sequence ID" value="OMO70179.1"/>
    <property type="molecule type" value="Genomic_DNA"/>
</dbReference>
<reference evidence="1 2" key="1">
    <citation type="submission" date="2013-09" db="EMBL/GenBank/DDBJ databases">
        <title>Corchorus capsularis genome sequencing.</title>
        <authorList>
            <person name="Alam M."/>
            <person name="Haque M.S."/>
            <person name="Islam M.S."/>
            <person name="Emdad E.M."/>
            <person name="Islam M.M."/>
            <person name="Ahmed B."/>
            <person name="Halim A."/>
            <person name="Hossen Q.M.M."/>
            <person name="Hossain M.Z."/>
            <person name="Ahmed R."/>
            <person name="Khan M.M."/>
            <person name="Islam R."/>
            <person name="Rashid M.M."/>
            <person name="Khan S.A."/>
            <person name="Rahman M.S."/>
            <person name="Alam M."/>
        </authorList>
    </citation>
    <scope>NUCLEOTIDE SEQUENCE [LARGE SCALE GENOMIC DNA]</scope>
    <source>
        <strain evidence="2">cv. CVL-1</strain>
        <tissue evidence="1">Whole seedling</tissue>
    </source>
</reference>
<name>A0A1R3HIK6_COCAP</name>
<protein>
    <submittedName>
        <fullName evidence="1">Uncharacterized protein</fullName>
    </submittedName>
</protein>
<dbReference type="PANTHER" id="PTHR35046:SF9">
    <property type="entry name" value="RNA-DIRECTED DNA POLYMERASE"/>
    <property type="match status" value="1"/>
</dbReference>
<dbReference type="PANTHER" id="PTHR35046">
    <property type="entry name" value="ZINC KNUCKLE (CCHC-TYPE) FAMILY PROTEIN"/>
    <property type="match status" value="1"/>
</dbReference>
<gene>
    <name evidence="1" type="ORF">CCACVL1_19066</name>
</gene>
<organism evidence="1 2">
    <name type="scientific">Corchorus capsularis</name>
    <name type="common">Jute</name>
    <dbReference type="NCBI Taxonomy" id="210143"/>
    <lineage>
        <taxon>Eukaryota</taxon>
        <taxon>Viridiplantae</taxon>
        <taxon>Streptophyta</taxon>
        <taxon>Embryophyta</taxon>
        <taxon>Tracheophyta</taxon>
        <taxon>Spermatophyta</taxon>
        <taxon>Magnoliopsida</taxon>
        <taxon>eudicotyledons</taxon>
        <taxon>Gunneridae</taxon>
        <taxon>Pentapetalae</taxon>
        <taxon>rosids</taxon>
        <taxon>malvids</taxon>
        <taxon>Malvales</taxon>
        <taxon>Malvaceae</taxon>
        <taxon>Grewioideae</taxon>
        <taxon>Apeibeae</taxon>
        <taxon>Corchorus</taxon>
    </lineage>
</organism>
<proteinExistence type="predicted"/>
<accession>A0A1R3HIK6</accession>
<dbReference type="InterPro" id="IPR021109">
    <property type="entry name" value="Peptidase_aspartic_dom_sf"/>
</dbReference>
<dbReference type="Proteomes" id="UP000188268">
    <property type="component" value="Unassembled WGS sequence"/>
</dbReference>
<dbReference type="Gramene" id="OMO70179">
    <property type="protein sequence ID" value="OMO70179"/>
    <property type="gene ID" value="CCACVL1_19066"/>
</dbReference>
<evidence type="ECO:0000313" key="1">
    <source>
        <dbReference type="EMBL" id="OMO70179.1"/>
    </source>
</evidence>
<sequence length="544" mass="60716">MEGQQGEQNQANDLAAMLQTMIQRVDTMIDKMQRVKEGNFTLDSSGGSVDKRDNDGAAIDDGDELTSLSLVASRTLRAFVKGDVQRENLFHTRMYANGKPSSVIIDGESCKNIVSDYLVKELQLPTSNHPKPYSLGYFNDRENISVNKQVLVSLCLGRYKGDVLCDVLPMQACHVLLGRAWQFDNKVHHDGETNKYSFMCGKKPLTLIPLSLQEALKDQIKVRDDFAKLDVEFRAKEKSKSEPKIDDCFDDKTALVAKSVLDVVCNDTKPNLSVVCNDTKSVLGVIGDDTKSVLDANSLQTILFLGEKKEISKEVVKECMLATKSEIKSALHDNSDLILPLFRNTLMGTNNLAGDIPSNIVSLLSNFVGIGFVLMQGEKPVAYFCGKIPSGFPPIKEIEFHPYVVQYSQDLRTNLLQGGGNDAPGRNYAPRTYYGLEDKHGEHGKDVQGLQGSMEMYEDHRDIVEHVPSTKKMLFDPLKMPNSPMTRGRAKRFKDALMGLVRTHLEDLKTIEVHLKSFGDDLGKKLQINYKFITLLAIDSKWPD</sequence>
<keyword evidence="2" id="KW-1185">Reference proteome</keyword>
<comment type="caution">
    <text evidence="1">The sequence shown here is derived from an EMBL/GenBank/DDBJ whole genome shotgun (WGS) entry which is preliminary data.</text>
</comment>
<dbReference type="CDD" id="cd00303">
    <property type="entry name" value="retropepsin_like"/>
    <property type="match status" value="1"/>
</dbReference>
<evidence type="ECO:0000313" key="2">
    <source>
        <dbReference type="Proteomes" id="UP000188268"/>
    </source>
</evidence>
<dbReference type="OrthoDB" id="1747743at2759"/>